<protein>
    <submittedName>
        <fullName evidence="1">35434_t:CDS:1</fullName>
    </submittedName>
</protein>
<dbReference type="EMBL" id="CAJVQB010041786">
    <property type="protein sequence ID" value="CAG8829860.1"/>
    <property type="molecule type" value="Genomic_DNA"/>
</dbReference>
<gene>
    <name evidence="1" type="ORF">GMARGA_LOCUS30103</name>
</gene>
<keyword evidence="2" id="KW-1185">Reference proteome</keyword>
<feature type="non-terminal residue" evidence="1">
    <location>
        <position position="1"/>
    </location>
</feature>
<accession>A0ABN7WF35</accession>
<sequence>MDLRTGSDHQVVVVQLVTGLNLRKRNQAENQRVRRKRLEIDMENVNEKDWEEYRAILNKELKRKLSKDSEKENAQTDILDYQLLESKTLDEL</sequence>
<proteinExistence type="predicted"/>
<evidence type="ECO:0000313" key="2">
    <source>
        <dbReference type="Proteomes" id="UP000789901"/>
    </source>
</evidence>
<reference evidence="1 2" key="1">
    <citation type="submission" date="2021-06" db="EMBL/GenBank/DDBJ databases">
        <authorList>
            <person name="Kallberg Y."/>
            <person name="Tangrot J."/>
            <person name="Rosling A."/>
        </authorList>
    </citation>
    <scope>NUCLEOTIDE SEQUENCE [LARGE SCALE GENOMIC DNA]</scope>
    <source>
        <strain evidence="1 2">120-4 pot B 10/14</strain>
    </source>
</reference>
<name>A0ABN7WF35_GIGMA</name>
<evidence type="ECO:0000313" key="1">
    <source>
        <dbReference type="EMBL" id="CAG8829860.1"/>
    </source>
</evidence>
<dbReference type="Proteomes" id="UP000789901">
    <property type="component" value="Unassembled WGS sequence"/>
</dbReference>
<comment type="caution">
    <text evidence="1">The sequence shown here is derived from an EMBL/GenBank/DDBJ whole genome shotgun (WGS) entry which is preliminary data.</text>
</comment>
<organism evidence="1 2">
    <name type="scientific">Gigaspora margarita</name>
    <dbReference type="NCBI Taxonomy" id="4874"/>
    <lineage>
        <taxon>Eukaryota</taxon>
        <taxon>Fungi</taxon>
        <taxon>Fungi incertae sedis</taxon>
        <taxon>Mucoromycota</taxon>
        <taxon>Glomeromycotina</taxon>
        <taxon>Glomeromycetes</taxon>
        <taxon>Diversisporales</taxon>
        <taxon>Gigasporaceae</taxon>
        <taxon>Gigaspora</taxon>
    </lineage>
</organism>